<evidence type="ECO:0000256" key="8">
    <source>
        <dbReference type="SAM" id="SignalP"/>
    </source>
</evidence>
<feature type="chain" id="PRO_5007861479" evidence="8">
    <location>
        <begin position="20"/>
        <end position="392"/>
    </location>
</feature>
<evidence type="ECO:0000259" key="9">
    <source>
        <dbReference type="PROSITE" id="PS51405"/>
    </source>
</evidence>
<dbReference type="Gene3D" id="1.10.489.10">
    <property type="entry name" value="Chloroperoxidase-like"/>
    <property type="match status" value="1"/>
</dbReference>
<evidence type="ECO:0000256" key="5">
    <source>
        <dbReference type="ARBA" id="ARBA00023002"/>
    </source>
</evidence>
<reference evidence="10 11" key="1">
    <citation type="journal article" date="2016" name="Mol. Biol. Evol.">
        <title>Comparative Genomics of Early-Diverging Mushroom-Forming Fungi Provides Insights into the Origins of Lignocellulose Decay Capabilities.</title>
        <authorList>
            <person name="Nagy L.G."/>
            <person name="Riley R."/>
            <person name="Tritt A."/>
            <person name="Adam C."/>
            <person name="Daum C."/>
            <person name="Floudas D."/>
            <person name="Sun H."/>
            <person name="Yadav J.S."/>
            <person name="Pangilinan J."/>
            <person name="Larsson K.H."/>
            <person name="Matsuura K."/>
            <person name="Barry K."/>
            <person name="Labutti K."/>
            <person name="Kuo R."/>
            <person name="Ohm R.A."/>
            <person name="Bhattacharya S.S."/>
            <person name="Shirouzu T."/>
            <person name="Yoshinaga Y."/>
            <person name="Martin F.M."/>
            <person name="Grigoriev I.V."/>
            <person name="Hibbett D.S."/>
        </authorList>
    </citation>
    <scope>NUCLEOTIDE SEQUENCE [LARGE SCALE GENOMIC DNA]</scope>
    <source>
        <strain evidence="10 11">HHB12029</strain>
    </source>
</reference>
<organism evidence="10 11">
    <name type="scientific">Exidia glandulosa HHB12029</name>
    <dbReference type="NCBI Taxonomy" id="1314781"/>
    <lineage>
        <taxon>Eukaryota</taxon>
        <taxon>Fungi</taxon>
        <taxon>Dikarya</taxon>
        <taxon>Basidiomycota</taxon>
        <taxon>Agaricomycotina</taxon>
        <taxon>Agaricomycetes</taxon>
        <taxon>Auriculariales</taxon>
        <taxon>Exidiaceae</taxon>
        <taxon>Exidia</taxon>
    </lineage>
</organism>
<keyword evidence="11" id="KW-1185">Reference proteome</keyword>
<keyword evidence="6" id="KW-0408">Iron</keyword>
<keyword evidence="4" id="KW-0479">Metal-binding</keyword>
<comment type="cofactor">
    <cofactor evidence="1">
        <name>heme b</name>
        <dbReference type="ChEBI" id="CHEBI:60344"/>
    </cofactor>
</comment>
<keyword evidence="3" id="KW-0349">Heme</keyword>
<evidence type="ECO:0000256" key="1">
    <source>
        <dbReference type="ARBA" id="ARBA00001970"/>
    </source>
</evidence>
<protein>
    <submittedName>
        <fullName evidence="10">Cloroperoxidase</fullName>
    </submittedName>
</protein>
<evidence type="ECO:0000256" key="3">
    <source>
        <dbReference type="ARBA" id="ARBA00022617"/>
    </source>
</evidence>
<dbReference type="InterPro" id="IPR036851">
    <property type="entry name" value="Chloroperoxidase-like_sf"/>
</dbReference>
<evidence type="ECO:0000256" key="6">
    <source>
        <dbReference type="ARBA" id="ARBA00023004"/>
    </source>
</evidence>
<dbReference type="AlphaFoldDB" id="A0A165L7Z0"/>
<dbReference type="Proteomes" id="UP000077266">
    <property type="component" value="Unassembled WGS sequence"/>
</dbReference>
<keyword evidence="5" id="KW-0560">Oxidoreductase</keyword>
<evidence type="ECO:0000313" key="10">
    <source>
        <dbReference type="EMBL" id="KZV97482.1"/>
    </source>
</evidence>
<feature type="signal peptide" evidence="8">
    <location>
        <begin position="1"/>
        <end position="19"/>
    </location>
</feature>
<dbReference type="PROSITE" id="PS51405">
    <property type="entry name" value="HEME_HALOPEROXIDASE"/>
    <property type="match status" value="1"/>
</dbReference>
<dbReference type="InParanoid" id="A0A165L7Z0"/>
<evidence type="ECO:0000256" key="2">
    <source>
        <dbReference type="ARBA" id="ARBA00022559"/>
    </source>
</evidence>
<name>A0A165L7Z0_EXIGL</name>
<dbReference type="PANTHER" id="PTHR33577">
    <property type="entry name" value="STERIGMATOCYSTIN BIOSYNTHESIS PEROXIDASE STCC-RELATED"/>
    <property type="match status" value="1"/>
</dbReference>
<dbReference type="EMBL" id="KV425930">
    <property type="protein sequence ID" value="KZV97482.1"/>
    <property type="molecule type" value="Genomic_DNA"/>
</dbReference>
<dbReference type="GO" id="GO:0004601">
    <property type="term" value="F:peroxidase activity"/>
    <property type="evidence" value="ECO:0007669"/>
    <property type="project" value="UniProtKB-KW"/>
</dbReference>
<evidence type="ECO:0000256" key="7">
    <source>
        <dbReference type="ARBA" id="ARBA00025795"/>
    </source>
</evidence>
<dbReference type="SUPFAM" id="SSF47571">
    <property type="entry name" value="Cloroperoxidase"/>
    <property type="match status" value="1"/>
</dbReference>
<dbReference type="Pfam" id="PF01328">
    <property type="entry name" value="Peroxidase_2"/>
    <property type="match status" value="1"/>
</dbReference>
<dbReference type="InterPro" id="IPR000028">
    <property type="entry name" value="Chloroperoxidase"/>
</dbReference>
<accession>A0A165L7Z0</accession>
<dbReference type="GO" id="GO:0046872">
    <property type="term" value="F:metal ion binding"/>
    <property type="evidence" value="ECO:0007669"/>
    <property type="project" value="UniProtKB-KW"/>
</dbReference>
<proteinExistence type="inferred from homology"/>
<gene>
    <name evidence="10" type="ORF">EXIGLDRAFT_832884</name>
</gene>
<evidence type="ECO:0000313" key="11">
    <source>
        <dbReference type="Proteomes" id="UP000077266"/>
    </source>
</evidence>
<feature type="domain" description="Heme haloperoxidase family profile" evidence="9">
    <location>
        <begin position="66"/>
        <end position="296"/>
    </location>
</feature>
<sequence length="392" mass="42475">MFLSIQFTVLALQLVNVFAVALNPYDSLAGLTRDEVDAFARSVKVVGAQPVPPPIEDTSMKLVNDAAHPWMPLLPGQQRGPCPGLNTLASHGWLPRSGVATPAQIVTAVQNGLNMEYRRALEVTYAAFLVNGNPLTNLLSIGGLSRLTGSAPPTPALASGLSTHGTFEGDASMTRSDAALGDNHSFNETLFQQIVDISNKVGGGKYNASAAAEVRFQRFQDSVMRNPGFFFSTPRFDTAFIETVFPIVFFVDGRSTDASLDLHVMRDFFQNSRMPPDFHRRGTPSSGSGPEEDMVMNAHDYVPGFNNGSGTCVFLPPPASSSHLVAVNSFVADPNFMGTQTDVLCSLYEKFVNTTRELYPSPQGDLRVALNKNLDNFFIPVSSRCAQIFPFP</sequence>
<evidence type="ECO:0000256" key="4">
    <source>
        <dbReference type="ARBA" id="ARBA00022723"/>
    </source>
</evidence>
<comment type="similarity">
    <text evidence="7">Belongs to the chloroperoxidase family.</text>
</comment>
<dbReference type="SMR" id="A0A165L7Z0"/>
<dbReference type="PANTHER" id="PTHR33577:SF16">
    <property type="entry name" value="HEME HALOPEROXIDASE FAMILY PROFILE DOMAIN-CONTAINING PROTEIN"/>
    <property type="match status" value="1"/>
</dbReference>
<keyword evidence="2 10" id="KW-0575">Peroxidase</keyword>
<dbReference type="OrthoDB" id="2542103at2759"/>
<keyword evidence="8" id="KW-0732">Signal</keyword>